<gene>
    <name evidence="4" type="ORF">B0F87_10229</name>
</gene>
<proteinExistence type="predicted"/>
<evidence type="ECO:0000313" key="4">
    <source>
        <dbReference type="EMBL" id="PPK76925.1"/>
    </source>
</evidence>
<dbReference type="InterPro" id="IPR045455">
    <property type="entry name" value="NrS-1_pol-like_helicase"/>
</dbReference>
<dbReference type="InterPro" id="IPR006500">
    <property type="entry name" value="Helicase_put_C_phage/plasmid"/>
</dbReference>
<dbReference type="Pfam" id="PF19263">
    <property type="entry name" value="DUF5906"/>
    <property type="match status" value="1"/>
</dbReference>
<evidence type="ECO:0000256" key="1">
    <source>
        <dbReference type="ARBA" id="ARBA00022741"/>
    </source>
</evidence>
<dbReference type="RefSeq" id="WP_181050031.1">
    <property type="nucleotide sequence ID" value="NZ_PTIZ01000002.1"/>
</dbReference>
<dbReference type="InterPro" id="IPR027417">
    <property type="entry name" value="P-loop_NTPase"/>
</dbReference>
<comment type="caution">
    <text evidence="4">The sequence shown here is derived from an EMBL/GenBank/DDBJ whole genome shotgun (WGS) entry which is preliminary data.</text>
</comment>
<keyword evidence="1" id="KW-0547">Nucleotide-binding</keyword>
<evidence type="ECO:0000313" key="5">
    <source>
        <dbReference type="Proteomes" id="UP000240010"/>
    </source>
</evidence>
<keyword evidence="2" id="KW-0067">ATP-binding</keyword>
<dbReference type="NCBIfam" id="TIGR01613">
    <property type="entry name" value="primase_Cterm"/>
    <property type="match status" value="1"/>
</dbReference>
<accession>A0A2S6HHG2</accession>
<dbReference type="GO" id="GO:0005524">
    <property type="term" value="F:ATP binding"/>
    <property type="evidence" value="ECO:0007669"/>
    <property type="project" value="UniProtKB-KW"/>
</dbReference>
<feature type="domain" description="SF3 helicase" evidence="3">
    <location>
        <begin position="27"/>
        <end position="181"/>
    </location>
</feature>
<dbReference type="InterPro" id="IPR014015">
    <property type="entry name" value="Helicase_SF3_DNA-vir"/>
</dbReference>
<organism evidence="4 5">
    <name type="scientific">Methylobacter tundripaludum</name>
    <dbReference type="NCBI Taxonomy" id="173365"/>
    <lineage>
        <taxon>Bacteria</taxon>
        <taxon>Pseudomonadati</taxon>
        <taxon>Pseudomonadota</taxon>
        <taxon>Gammaproteobacteria</taxon>
        <taxon>Methylococcales</taxon>
        <taxon>Methylococcaceae</taxon>
        <taxon>Methylobacter</taxon>
    </lineage>
</organism>
<evidence type="ECO:0000256" key="2">
    <source>
        <dbReference type="ARBA" id="ARBA00022840"/>
    </source>
</evidence>
<dbReference type="Gene3D" id="3.40.50.300">
    <property type="entry name" value="P-loop containing nucleotide triphosphate hydrolases"/>
    <property type="match status" value="1"/>
</dbReference>
<dbReference type="EMBL" id="PTIZ01000002">
    <property type="protein sequence ID" value="PPK76925.1"/>
    <property type="molecule type" value="Genomic_DNA"/>
</dbReference>
<reference evidence="4 5" key="1">
    <citation type="submission" date="2018-02" db="EMBL/GenBank/DDBJ databases">
        <title>Subsurface microbial communities from deep shales in Ohio and West Virginia, USA.</title>
        <authorList>
            <person name="Wrighton K."/>
        </authorList>
    </citation>
    <scope>NUCLEOTIDE SEQUENCE [LARGE SCALE GENOMIC DNA]</scope>
    <source>
        <strain evidence="4 5">OWC-DMM</strain>
    </source>
</reference>
<dbReference type="Proteomes" id="UP000240010">
    <property type="component" value="Unassembled WGS sequence"/>
</dbReference>
<dbReference type="AlphaFoldDB" id="A0A2S6HHG2"/>
<dbReference type="PROSITE" id="PS51206">
    <property type="entry name" value="SF3_HELICASE_1"/>
    <property type="match status" value="1"/>
</dbReference>
<evidence type="ECO:0000259" key="3">
    <source>
        <dbReference type="PROSITE" id="PS51206"/>
    </source>
</evidence>
<sequence>MPYSFDPNAKLSVIKQWLWDASGKDLESVNIIRAFFKMALVGGEVQKFLELIGSGGTGKSTLIRLLVAFIGEKNHAATDLKNLETNRFEAAALYGKRLVLISDSSRYGGEVSTLKALTGGDPVRFEKKNQQQSGSFVFDGVVVIASNEAIQTADYTSGLIRRRLPVNFNSKVTYSDKQKWAAVGGIEAVMHKELAGLLNWATSMPDAEVKAVIGGINGQMTQTQRDHLVETNKIAAWMDDNIIIEPNAVTYVGGSMKGKTEDETSLARREKLYANYESWCSDGAVHPVALQRFTANITDVCDQLKIDVIALSKDRNGKPIKGIAIRGDHHFNHAMPVTKKLLCDPDKKLCDPVVTQQSRAGDGGDPCDPINSPVTITPIQNDVEYF</sequence>
<name>A0A2S6HHG2_9GAMM</name>
<dbReference type="SUPFAM" id="SSF52540">
    <property type="entry name" value="P-loop containing nucleoside triphosphate hydrolases"/>
    <property type="match status" value="1"/>
</dbReference>
<protein>
    <submittedName>
        <fullName evidence="4">P4 family phage/plasmid primase-like protein</fullName>
    </submittedName>
</protein>